<protein>
    <recommendedName>
        <fullName evidence="1">Ig-like domain-containing protein</fullName>
    </recommendedName>
</protein>
<evidence type="ECO:0000313" key="3">
    <source>
        <dbReference type="Proteomes" id="UP000076038"/>
    </source>
</evidence>
<gene>
    <name evidence="2" type="ORF">A3Q41_04827</name>
</gene>
<evidence type="ECO:0000313" key="2">
    <source>
        <dbReference type="EMBL" id="AMY26089.1"/>
    </source>
</evidence>
<dbReference type="PATRIC" id="fig|1653479.3.peg.4884"/>
<dbReference type="Proteomes" id="UP000076038">
    <property type="component" value="Chromosome"/>
</dbReference>
<dbReference type="InterPro" id="IPR007110">
    <property type="entry name" value="Ig-like_dom"/>
</dbReference>
<dbReference type="KEGG" id="rhs:A3Q41_04827"/>
<proteinExistence type="predicted"/>
<keyword evidence="3" id="KW-1185">Reference proteome</keyword>
<sequence>MIFPRKREVPPPLVLDLAGDGVPVTVTCRVLGFSTQAFYKWKKQPVTQRD</sequence>
<feature type="domain" description="Ig-like" evidence="1">
    <location>
        <begin position="11"/>
        <end position="50"/>
    </location>
</feature>
<dbReference type="EMBL" id="CP015220">
    <property type="protein sequence ID" value="AMY26089.1"/>
    <property type="molecule type" value="Genomic_DNA"/>
</dbReference>
<reference evidence="3" key="2">
    <citation type="submission" date="2016-04" db="EMBL/GenBank/DDBJ databases">
        <title>Complete Genome and Plasmid Sequences for Rhodococcus fascians D188 and Draft Sequences for Rhodococcus spp. Isolates PBTS 1 and PBTS 2.</title>
        <authorList>
            <person name="Stamer R."/>
            <person name="Vereecke D."/>
            <person name="Zhang Y."/>
            <person name="Schilkey F."/>
            <person name="Devitt N."/>
            <person name="Randall J."/>
        </authorList>
    </citation>
    <scope>NUCLEOTIDE SEQUENCE [LARGE SCALE GENOMIC DNA]</scope>
    <source>
        <strain evidence="3">PBTS2</strain>
    </source>
</reference>
<accession>A0A143QT13</accession>
<reference evidence="2 3" key="1">
    <citation type="journal article" date="2016" name="Genome Announc.">
        <title>Complete Genome and Plasmid Sequences for Rhodococcus fascians D188 and Draft Sequences for Rhodococcus Isolates PBTS 1 and PBTS 2.</title>
        <authorList>
            <person name="Stamler R.A."/>
            <person name="Vereecke D."/>
            <person name="Zhang Y."/>
            <person name="Schilkey F."/>
            <person name="Devitt N."/>
            <person name="Randall J.J."/>
        </authorList>
    </citation>
    <scope>NUCLEOTIDE SEQUENCE [LARGE SCALE GENOMIC DNA]</scope>
    <source>
        <strain evidence="2 3">PBTS2</strain>
    </source>
</reference>
<dbReference type="PROSITE" id="PS50835">
    <property type="entry name" value="IG_LIKE"/>
    <property type="match status" value="1"/>
</dbReference>
<organism evidence="2 3">
    <name type="scientific">Rhodococcoides fascians</name>
    <name type="common">Rhodococcus fascians</name>
    <dbReference type="NCBI Taxonomy" id="1828"/>
    <lineage>
        <taxon>Bacteria</taxon>
        <taxon>Bacillati</taxon>
        <taxon>Actinomycetota</taxon>
        <taxon>Actinomycetes</taxon>
        <taxon>Mycobacteriales</taxon>
        <taxon>Nocardiaceae</taxon>
        <taxon>Rhodococcoides</taxon>
    </lineage>
</organism>
<evidence type="ECO:0000259" key="1">
    <source>
        <dbReference type="PROSITE" id="PS50835"/>
    </source>
</evidence>
<dbReference type="AlphaFoldDB" id="A0A143QT13"/>
<name>A0A143QT13_RHOFA</name>